<dbReference type="PANTHER" id="PTHR48062:SF21">
    <property type="entry name" value="RECEPTOR-LIKE PROTEIN 12"/>
    <property type="match status" value="1"/>
</dbReference>
<name>A0A803LMY4_CHEQI</name>
<evidence type="ECO:0000256" key="2">
    <source>
        <dbReference type="ARBA" id="ARBA00009592"/>
    </source>
</evidence>
<keyword evidence="11" id="KW-1185">Reference proteome</keyword>
<reference evidence="10" key="2">
    <citation type="submission" date="2021-03" db="UniProtKB">
        <authorList>
            <consortium name="EnsemblPlants"/>
        </authorList>
    </citation>
    <scope>IDENTIFICATION</scope>
</reference>
<dbReference type="Proteomes" id="UP000596660">
    <property type="component" value="Unplaced"/>
</dbReference>
<keyword evidence="5" id="KW-0677">Repeat</keyword>
<evidence type="ECO:0000256" key="5">
    <source>
        <dbReference type="ARBA" id="ARBA00022737"/>
    </source>
</evidence>
<keyword evidence="7 9" id="KW-0472">Membrane</keyword>
<dbReference type="Gene3D" id="3.80.10.10">
    <property type="entry name" value="Ribonuclease Inhibitor"/>
    <property type="match status" value="1"/>
</dbReference>
<keyword evidence="3" id="KW-0433">Leucine-rich repeat</keyword>
<keyword evidence="6 9" id="KW-1133">Transmembrane helix</keyword>
<accession>A0A803LMY4</accession>
<evidence type="ECO:0000256" key="8">
    <source>
        <dbReference type="ARBA" id="ARBA00023180"/>
    </source>
</evidence>
<dbReference type="SUPFAM" id="SSF52058">
    <property type="entry name" value="L domain-like"/>
    <property type="match status" value="1"/>
</dbReference>
<organism evidence="10 11">
    <name type="scientific">Chenopodium quinoa</name>
    <name type="common">Quinoa</name>
    <dbReference type="NCBI Taxonomy" id="63459"/>
    <lineage>
        <taxon>Eukaryota</taxon>
        <taxon>Viridiplantae</taxon>
        <taxon>Streptophyta</taxon>
        <taxon>Embryophyta</taxon>
        <taxon>Tracheophyta</taxon>
        <taxon>Spermatophyta</taxon>
        <taxon>Magnoliopsida</taxon>
        <taxon>eudicotyledons</taxon>
        <taxon>Gunneridae</taxon>
        <taxon>Pentapetalae</taxon>
        <taxon>Caryophyllales</taxon>
        <taxon>Chenopodiaceae</taxon>
        <taxon>Chenopodioideae</taxon>
        <taxon>Atripliceae</taxon>
        <taxon>Chenopodium</taxon>
    </lineage>
</organism>
<evidence type="ECO:0000256" key="7">
    <source>
        <dbReference type="ARBA" id="ARBA00023136"/>
    </source>
</evidence>
<evidence type="ECO:0000256" key="3">
    <source>
        <dbReference type="ARBA" id="ARBA00022614"/>
    </source>
</evidence>
<dbReference type="GO" id="GO:0016020">
    <property type="term" value="C:membrane"/>
    <property type="evidence" value="ECO:0007669"/>
    <property type="project" value="UniProtKB-SubCell"/>
</dbReference>
<proteinExistence type="inferred from homology"/>
<evidence type="ECO:0000313" key="10">
    <source>
        <dbReference type="EnsemblPlants" id="AUR62016313-RA:cds"/>
    </source>
</evidence>
<dbReference type="Pfam" id="PF00560">
    <property type="entry name" value="LRR_1"/>
    <property type="match status" value="3"/>
</dbReference>
<keyword evidence="4 9" id="KW-0812">Transmembrane</keyword>
<dbReference type="EnsemblPlants" id="AUR62016313-RA">
    <property type="protein sequence ID" value="AUR62016313-RA:cds"/>
    <property type="gene ID" value="AUR62016313"/>
</dbReference>
<evidence type="ECO:0000256" key="6">
    <source>
        <dbReference type="ARBA" id="ARBA00022989"/>
    </source>
</evidence>
<dbReference type="InterPro" id="IPR001611">
    <property type="entry name" value="Leu-rich_rpt"/>
</dbReference>
<evidence type="ECO:0000256" key="1">
    <source>
        <dbReference type="ARBA" id="ARBA00004167"/>
    </source>
</evidence>
<dbReference type="Gramene" id="AUR62016313-RA">
    <property type="protein sequence ID" value="AUR62016313-RA:cds"/>
    <property type="gene ID" value="AUR62016313"/>
</dbReference>
<dbReference type="InterPro" id="IPR051502">
    <property type="entry name" value="RLP_Defense_Trigger"/>
</dbReference>
<evidence type="ECO:0000256" key="4">
    <source>
        <dbReference type="ARBA" id="ARBA00022692"/>
    </source>
</evidence>
<dbReference type="FunFam" id="3.80.10.10:FF:000111">
    <property type="entry name" value="LRR receptor-like serine/threonine-protein kinase ERECTA"/>
    <property type="match status" value="1"/>
</dbReference>
<comment type="similarity">
    <text evidence="2">Belongs to the RLP family.</text>
</comment>
<dbReference type="OMA" id="SAMLICQ"/>
<comment type="subcellular location">
    <subcellularLocation>
        <location evidence="1">Membrane</location>
        <topology evidence="1">Single-pass membrane protein</topology>
    </subcellularLocation>
</comment>
<reference evidence="10" key="1">
    <citation type="journal article" date="2017" name="Nature">
        <title>The genome of Chenopodium quinoa.</title>
        <authorList>
            <person name="Jarvis D.E."/>
            <person name="Ho Y.S."/>
            <person name="Lightfoot D.J."/>
            <person name="Schmoeckel S.M."/>
            <person name="Li B."/>
            <person name="Borm T.J.A."/>
            <person name="Ohyanagi H."/>
            <person name="Mineta K."/>
            <person name="Michell C.T."/>
            <person name="Saber N."/>
            <person name="Kharbatia N.M."/>
            <person name="Rupper R.R."/>
            <person name="Sharp A.R."/>
            <person name="Dally N."/>
            <person name="Boughton B.A."/>
            <person name="Woo Y.H."/>
            <person name="Gao G."/>
            <person name="Schijlen E.G.W.M."/>
            <person name="Guo X."/>
            <person name="Momin A.A."/>
            <person name="Negrao S."/>
            <person name="Al-Babili S."/>
            <person name="Gehring C."/>
            <person name="Roessner U."/>
            <person name="Jung C."/>
            <person name="Murphy K."/>
            <person name="Arold S.T."/>
            <person name="Gojobori T."/>
            <person name="van der Linden C.G."/>
            <person name="van Loo E.N."/>
            <person name="Jellen E.N."/>
            <person name="Maughan P.J."/>
            <person name="Tester M."/>
        </authorList>
    </citation>
    <scope>NUCLEOTIDE SEQUENCE [LARGE SCALE GENOMIC DNA]</scope>
    <source>
        <strain evidence="10">cv. PI 614886</strain>
    </source>
</reference>
<evidence type="ECO:0000313" key="11">
    <source>
        <dbReference type="Proteomes" id="UP000596660"/>
    </source>
</evidence>
<dbReference type="AlphaFoldDB" id="A0A803LMY4"/>
<evidence type="ECO:0000256" key="9">
    <source>
        <dbReference type="SAM" id="Phobius"/>
    </source>
</evidence>
<keyword evidence="8" id="KW-0325">Glycoprotein</keyword>
<dbReference type="InterPro" id="IPR032675">
    <property type="entry name" value="LRR_dom_sf"/>
</dbReference>
<protein>
    <submittedName>
        <fullName evidence="10">Uncharacterized protein</fullName>
    </submittedName>
</protein>
<feature type="transmembrane region" description="Helical" evidence="9">
    <location>
        <begin position="259"/>
        <end position="280"/>
    </location>
</feature>
<sequence length="308" mass="34577">MYVLHSFRVSSGTVSPGEDNQAGATYRHRWQVDFVGTSQLIYVDLSNNNINGLVENHGSTNISTLKNLRVLKLDDNNLESGHISVSDLTSLRTLTLSDASLNEFSFPLYQGANQLTMSALDLSCNKLTGLIPPELGELEHIHSFNLSYNNLKGPIPGSFSNLKKIESLDFSFNNLSGNIPSQLVELNTLEIFNVSYNNLTGRVPVSRQFGDFDESNYRGNPGLFGFPGSDLHNQTQALPPSSHIKDGDGDHDKTFIEDFLWSFGMSCATIFLATIAILHINPRWRQACFDFVDWYILWWLPMSWRSLY</sequence>
<dbReference type="PANTHER" id="PTHR48062">
    <property type="entry name" value="RECEPTOR-LIKE PROTEIN 14"/>
    <property type="match status" value="1"/>
</dbReference>